<feature type="domain" description="N-acetyltransferase" evidence="3">
    <location>
        <begin position="74"/>
        <end position="224"/>
    </location>
</feature>
<dbReference type="Pfam" id="PF00583">
    <property type="entry name" value="Acetyltransf_1"/>
    <property type="match status" value="1"/>
</dbReference>
<dbReference type="SUPFAM" id="SSF55729">
    <property type="entry name" value="Acyl-CoA N-acyltransferases (Nat)"/>
    <property type="match status" value="1"/>
</dbReference>
<reference evidence="4 5" key="1">
    <citation type="journal article" date="2024" name="Commun. Biol.">
        <title>Comparative genomic analysis of thermophilic fungi reveals convergent evolutionary adaptations and gene losses.</title>
        <authorList>
            <person name="Steindorff A.S."/>
            <person name="Aguilar-Pontes M.V."/>
            <person name="Robinson A.J."/>
            <person name="Andreopoulos B."/>
            <person name="LaButti K."/>
            <person name="Kuo A."/>
            <person name="Mondo S."/>
            <person name="Riley R."/>
            <person name="Otillar R."/>
            <person name="Haridas S."/>
            <person name="Lipzen A."/>
            <person name="Grimwood J."/>
            <person name="Schmutz J."/>
            <person name="Clum A."/>
            <person name="Reid I.D."/>
            <person name="Moisan M.C."/>
            <person name="Butler G."/>
            <person name="Nguyen T.T.M."/>
            <person name="Dewar K."/>
            <person name="Conant G."/>
            <person name="Drula E."/>
            <person name="Henrissat B."/>
            <person name="Hansel C."/>
            <person name="Singer S."/>
            <person name="Hutchinson M.I."/>
            <person name="de Vries R.P."/>
            <person name="Natvig D.O."/>
            <person name="Powell A.J."/>
            <person name="Tsang A."/>
            <person name="Grigoriev I.V."/>
        </authorList>
    </citation>
    <scope>NUCLEOTIDE SEQUENCE [LARGE SCALE GENOMIC DNA]</scope>
    <source>
        <strain evidence="4 5">CBS 494.80</strain>
    </source>
</reference>
<accession>A0ABR4C4D6</accession>
<keyword evidence="5" id="KW-1185">Reference proteome</keyword>
<sequence length="255" mass="28000">MAYTYKIHHLPTTSPDQDPTLLPFLAGKFASLRLSALTVSSSAFSSTFAIESLFTSSQWISRLRRPLLHTFVAVAYSPSTLPPDSQQQAQNETQTIGRGDWIGSLTLLGPFTSSEFDIPESGYSATDSEGIEIDDSSESKWQITAVYNSPLHRGQGVAKMLIQAAMDFAEKEGGKERTRVRIMIHPSNVVVKRLYEGLGFGDAGYCTLAEAYRSNGDEEMLPADGGGEYLFSSSFGARNGKRRGFVKYLLTRDSE</sequence>
<gene>
    <name evidence="4" type="ORF">VTL71DRAFT_3908</name>
</gene>
<dbReference type="PANTHER" id="PTHR43420:SF47">
    <property type="entry name" value="N-ACETYLTRANSFERASE DOMAIN-CONTAINING PROTEIN"/>
    <property type="match status" value="1"/>
</dbReference>
<proteinExistence type="predicted"/>
<dbReference type="InterPro" id="IPR000182">
    <property type="entry name" value="GNAT_dom"/>
</dbReference>
<dbReference type="PANTHER" id="PTHR43420">
    <property type="entry name" value="ACETYLTRANSFERASE"/>
    <property type="match status" value="1"/>
</dbReference>
<evidence type="ECO:0000256" key="1">
    <source>
        <dbReference type="ARBA" id="ARBA00022679"/>
    </source>
</evidence>
<keyword evidence="1" id="KW-0808">Transferase</keyword>
<protein>
    <recommendedName>
        <fullName evidence="3">N-acetyltransferase domain-containing protein</fullName>
    </recommendedName>
</protein>
<comment type="caution">
    <text evidence="4">The sequence shown here is derived from an EMBL/GenBank/DDBJ whole genome shotgun (WGS) entry which is preliminary data.</text>
</comment>
<keyword evidence="2" id="KW-0012">Acyltransferase</keyword>
<dbReference type="Proteomes" id="UP001595075">
    <property type="component" value="Unassembled WGS sequence"/>
</dbReference>
<dbReference type="CDD" id="cd04301">
    <property type="entry name" value="NAT_SF"/>
    <property type="match status" value="1"/>
</dbReference>
<name>A0ABR4C4D6_9HELO</name>
<organism evidence="4 5">
    <name type="scientific">Oculimacula yallundae</name>
    <dbReference type="NCBI Taxonomy" id="86028"/>
    <lineage>
        <taxon>Eukaryota</taxon>
        <taxon>Fungi</taxon>
        <taxon>Dikarya</taxon>
        <taxon>Ascomycota</taxon>
        <taxon>Pezizomycotina</taxon>
        <taxon>Leotiomycetes</taxon>
        <taxon>Helotiales</taxon>
        <taxon>Ploettnerulaceae</taxon>
        <taxon>Oculimacula</taxon>
    </lineage>
</organism>
<dbReference type="InterPro" id="IPR016181">
    <property type="entry name" value="Acyl_CoA_acyltransferase"/>
</dbReference>
<dbReference type="Gene3D" id="3.40.630.30">
    <property type="match status" value="1"/>
</dbReference>
<evidence type="ECO:0000313" key="5">
    <source>
        <dbReference type="Proteomes" id="UP001595075"/>
    </source>
</evidence>
<evidence type="ECO:0000313" key="4">
    <source>
        <dbReference type="EMBL" id="KAL2064769.1"/>
    </source>
</evidence>
<evidence type="ECO:0000259" key="3">
    <source>
        <dbReference type="PROSITE" id="PS51186"/>
    </source>
</evidence>
<dbReference type="PROSITE" id="PS51186">
    <property type="entry name" value="GNAT"/>
    <property type="match status" value="1"/>
</dbReference>
<evidence type="ECO:0000256" key="2">
    <source>
        <dbReference type="ARBA" id="ARBA00023315"/>
    </source>
</evidence>
<dbReference type="EMBL" id="JAZHXI010000013">
    <property type="protein sequence ID" value="KAL2064769.1"/>
    <property type="molecule type" value="Genomic_DNA"/>
</dbReference>
<dbReference type="InterPro" id="IPR050680">
    <property type="entry name" value="YpeA/RimI_acetyltransf"/>
</dbReference>